<dbReference type="SUPFAM" id="SSF52540">
    <property type="entry name" value="P-loop containing nucleoside triphosphate hydrolases"/>
    <property type="match status" value="2"/>
</dbReference>
<keyword evidence="3" id="KW-0378">Hydrolase</keyword>
<dbReference type="Gene3D" id="3.40.50.300">
    <property type="entry name" value="P-loop containing nucleotide triphosphate hydrolases"/>
    <property type="match status" value="1"/>
</dbReference>
<keyword evidence="1" id="KW-0547">Nucleotide-binding</keyword>
<dbReference type="InterPro" id="IPR010285">
    <property type="entry name" value="DNA_helicase_pif1-like_DEAD"/>
</dbReference>
<evidence type="ECO:0000256" key="2">
    <source>
        <dbReference type="ARBA" id="ARBA00022763"/>
    </source>
</evidence>
<feature type="domain" description="AAA+ ATPase" evidence="9">
    <location>
        <begin position="12"/>
        <end position="161"/>
    </location>
</feature>
<keyword evidence="8" id="KW-0413">Isomerase</keyword>
<dbReference type="CDD" id="cd18037">
    <property type="entry name" value="DEXSc_Pif1_like"/>
    <property type="match status" value="1"/>
</dbReference>
<evidence type="ECO:0000256" key="7">
    <source>
        <dbReference type="ARBA" id="ARBA00023204"/>
    </source>
</evidence>
<dbReference type="GO" id="GO:0000723">
    <property type="term" value="P:telomere maintenance"/>
    <property type="evidence" value="ECO:0007669"/>
    <property type="project" value="InterPro"/>
</dbReference>
<keyword evidence="2" id="KW-0227">DNA damage</keyword>
<dbReference type="EMBL" id="MHVR01000008">
    <property type="protein sequence ID" value="OHA96233.1"/>
    <property type="molecule type" value="Genomic_DNA"/>
</dbReference>
<dbReference type="PANTHER" id="PTHR47642:SF5">
    <property type="entry name" value="ATP-DEPENDENT DNA HELICASE"/>
    <property type="match status" value="1"/>
</dbReference>
<keyword evidence="5" id="KW-0067">ATP-binding</keyword>
<reference evidence="10 11" key="1">
    <citation type="journal article" date="2016" name="Nat. Commun.">
        <title>Thousands of microbial genomes shed light on interconnected biogeochemical processes in an aquifer system.</title>
        <authorList>
            <person name="Anantharaman K."/>
            <person name="Brown C.T."/>
            <person name="Hug L.A."/>
            <person name="Sharon I."/>
            <person name="Castelle C.J."/>
            <person name="Probst A.J."/>
            <person name="Thomas B.C."/>
            <person name="Singh A."/>
            <person name="Wilkins M.J."/>
            <person name="Karaoz U."/>
            <person name="Brodie E.L."/>
            <person name="Williams K.H."/>
            <person name="Hubbard S.S."/>
            <person name="Banfield J.F."/>
        </authorList>
    </citation>
    <scope>NUCLEOTIDE SEQUENCE [LARGE SCALE GENOMIC DNA]</scope>
</reference>
<evidence type="ECO:0000313" key="11">
    <source>
        <dbReference type="Proteomes" id="UP000178175"/>
    </source>
</evidence>
<name>A0A1G2TG87_9BACT</name>
<accession>A0A1G2TG87</accession>
<dbReference type="SMART" id="SM00382">
    <property type="entry name" value="AAA"/>
    <property type="match status" value="1"/>
</dbReference>
<evidence type="ECO:0000256" key="4">
    <source>
        <dbReference type="ARBA" id="ARBA00022806"/>
    </source>
</evidence>
<gene>
    <name evidence="10" type="ORF">A3C70_03090</name>
</gene>
<dbReference type="InterPro" id="IPR049163">
    <property type="entry name" value="Pif1-like_2B_dom"/>
</dbReference>
<evidence type="ECO:0000259" key="9">
    <source>
        <dbReference type="SMART" id="SM00382"/>
    </source>
</evidence>
<keyword evidence="7" id="KW-0234">DNA repair</keyword>
<dbReference type="Pfam" id="PF21530">
    <property type="entry name" value="Pif1_2B_dom"/>
    <property type="match status" value="1"/>
</dbReference>
<keyword evidence="6" id="KW-0238">DNA-binding</keyword>
<dbReference type="GO" id="GO:0006281">
    <property type="term" value="P:DNA repair"/>
    <property type="evidence" value="ECO:0007669"/>
    <property type="project" value="InterPro"/>
</dbReference>
<evidence type="ECO:0000256" key="5">
    <source>
        <dbReference type="ARBA" id="ARBA00022840"/>
    </source>
</evidence>
<organism evidence="10 11">
    <name type="scientific">Candidatus Zambryskibacteria bacterium RIFCSPHIGHO2_02_FULL_43_14</name>
    <dbReference type="NCBI Taxonomy" id="1802748"/>
    <lineage>
        <taxon>Bacteria</taxon>
        <taxon>Candidatus Zambryskiibacteriota</taxon>
    </lineage>
</organism>
<dbReference type="InterPro" id="IPR051055">
    <property type="entry name" value="PIF1_helicase"/>
</dbReference>
<sequence length="390" mass="43801">MTQEQALSILKTGANVFLTGEPGSGKTHTINRYVSHLRAHKIEPAITASTGIAATHIGGLTIHSWSGIGIKKNLDKYDLDRIASNERLAKRIRNAKVLIIDEISMLAAETLRSVDLVCREVRQNESEPFGGLQVLLVGDFFQLPPVVKRELESEIGQETLLGDDDNLNKRFAYHSPVWQEARFITCYLSEQYRQDDKDFLSILSAIRRRTYDSTHHAHIEKRRVKENNLRRDITRLFSHNEDVDRINTEELGKLSGHGQVFEMKEIGPALMVATLKKGCLAPEKLVLKKGAKVMFIKNNPAVGFVNGTLGTVSELDLDGYPIIRTRDGREIVAEPMDWTIEENRSVKARVSQVPLRLAWAITVHKSQGMSLDEAVMDLSDVFEFGQGYVA</sequence>
<evidence type="ECO:0000256" key="6">
    <source>
        <dbReference type="ARBA" id="ARBA00023125"/>
    </source>
</evidence>
<evidence type="ECO:0000313" key="10">
    <source>
        <dbReference type="EMBL" id="OHA96233.1"/>
    </source>
</evidence>
<evidence type="ECO:0000256" key="3">
    <source>
        <dbReference type="ARBA" id="ARBA00022801"/>
    </source>
</evidence>
<dbReference type="Pfam" id="PF05970">
    <property type="entry name" value="PIF1"/>
    <property type="match status" value="1"/>
</dbReference>
<keyword evidence="4" id="KW-0347">Helicase</keyword>
<dbReference type="PANTHER" id="PTHR47642">
    <property type="entry name" value="ATP-DEPENDENT DNA HELICASE"/>
    <property type="match status" value="1"/>
</dbReference>
<evidence type="ECO:0000256" key="8">
    <source>
        <dbReference type="ARBA" id="ARBA00023235"/>
    </source>
</evidence>
<dbReference type="GO" id="GO:0003678">
    <property type="term" value="F:DNA helicase activity"/>
    <property type="evidence" value="ECO:0007669"/>
    <property type="project" value="InterPro"/>
</dbReference>
<proteinExistence type="predicted"/>
<dbReference type="AlphaFoldDB" id="A0A1G2TG87"/>
<dbReference type="InterPro" id="IPR027417">
    <property type="entry name" value="P-loop_NTPase"/>
</dbReference>
<dbReference type="Gene3D" id="2.30.30.940">
    <property type="match status" value="1"/>
</dbReference>
<feature type="non-terminal residue" evidence="10">
    <location>
        <position position="390"/>
    </location>
</feature>
<protein>
    <submittedName>
        <fullName evidence="10">AAA family ATPase</fullName>
    </submittedName>
</protein>
<evidence type="ECO:0000256" key="1">
    <source>
        <dbReference type="ARBA" id="ARBA00022741"/>
    </source>
</evidence>
<dbReference type="CDD" id="cd18809">
    <property type="entry name" value="SF1_C_RecD"/>
    <property type="match status" value="1"/>
</dbReference>
<dbReference type="InterPro" id="IPR003593">
    <property type="entry name" value="AAA+_ATPase"/>
</dbReference>
<dbReference type="Proteomes" id="UP000178175">
    <property type="component" value="Unassembled WGS sequence"/>
</dbReference>
<comment type="caution">
    <text evidence="10">The sequence shown here is derived from an EMBL/GenBank/DDBJ whole genome shotgun (WGS) entry which is preliminary data.</text>
</comment>